<dbReference type="SUPFAM" id="SSF53850">
    <property type="entry name" value="Periplasmic binding protein-like II"/>
    <property type="match status" value="1"/>
</dbReference>
<evidence type="ECO:0000256" key="7">
    <source>
        <dbReference type="ARBA" id="ARBA00022898"/>
    </source>
</evidence>
<evidence type="ECO:0000313" key="13">
    <source>
        <dbReference type="EMBL" id="ODQ89955.1"/>
    </source>
</evidence>
<comment type="pathway">
    <text evidence="2">Cofactor biosynthesis; thiamine diphosphate biosynthesis.</text>
</comment>
<evidence type="ECO:0000256" key="5">
    <source>
        <dbReference type="ARBA" id="ARBA00022679"/>
    </source>
</evidence>
<dbReference type="GO" id="GO:0016740">
    <property type="term" value="F:transferase activity"/>
    <property type="evidence" value="ECO:0007669"/>
    <property type="project" value="UniProtKB-KW"/>
</dbReference>
<dbReference type="Proteomes" id="UP000094243">
    <property type="component" value="Unassembled WGS sequence"/>
</dbReference>
<dbReference type="InterPro" id="IPR015168">
    <property type="entry name" value="SsuA/THI5"/>
</dbReference>
<evidence type="ECO:0000256" key="3">
    <source>
        <dbReference type="ARBA" id="ARBA00009406"/>
    </source>
</evidence>
<evidence type="ECO:0000259" key="12">
    <source>
        <dbReference type="Pfam" id="PF09084"/>
    </source>
</evidence>
<evidence type="ECO:0000313" key="14">
    <source>
        <dbReference type="Proteomes" id="UP000094243"/>
    </source>
</evidence>
<dbReference type="PANTHER" id="PTHR31528">
    <property type="entry name" value="4-AMINO-5-HYDROXYMETHYL-2-METHYLPYRIMIDINE PHOSPHATE SYNTHASE THI11-RELATED"/>
    <property type="match status" value="1"/>
</dbReference>
<dbReference type="AlphaFoldDB" id="A0A1E3RJ97"/>
<sequence length="342" mass="36358">MMPTRRSFLGLLGGGALAGPALVTVFGTGENVAAASPAVAGTVRTAFNWVPEVGWAPWYLADANGLFTTQGVTAPFVYSGPNDRPVNQIVRAGEADVGVAADELQLIQANRQGADFVILGAMYQRSPNGFLWLAQTPIAAPRDLVGKRIGLNSGDRARVNAVFRINGLPADYQAVPMGLDPQPLVDGAADVMTCYVTNQPIRLQLQGIAVRSVPYSDFGLKSYGGVLFASRRYVETNRDLLTHYFAGLLGGVDANVADPNAVLPVLKAIDPNVDLAYSEAGNRAYNALLDSDYTKIHGRLMIDPAFVEGQVYPSYIAAGETNLPPVSQLLDPTVMADAHTLL</sequence>
<dbReference type="PROSITE" id="PS51318">
    <property type="entry name" value="TAT"/>
    <property type="match status" value="1"/>
</dbReference>
<dbReference type="EMBL" id="MIGZ01000109">
    <property type="protein sequence ID" value="ODQ89955.1"/>
    <property type="molecule type" value="Genomic_DNA"/>
</dbReference>
<keyword evidence="8" id="KW-0784">Thiamine biosynthesis</keyword>
<comment type="function">
    <text evidence="1">Responsible for the formation of the pyrimidine heterocycle in the thiamine biosynthesis pathway. Catalyzes the formation of hydroxymethylpyrimidine phosphate (HMP-P) from histidine and pyridoxal phosphate (PLP). The protein uses PLP and the active site histidine to form HMP-P, generating an inactive enzyme. The enzyme can only undergo a single turnover, which suggests it is a suicide enzyme.</text>
</comment>
<keyword evidence="9" id="KW-0408">Iron</keyword>
<evidence type="ECO:0000256" key="8">
    <source>
        <dbReference type="ARBA" id="ARBA00022977"/>
    </source>
</evidence>
<gene>
    <name evidence="13" type="ORF">BHQ17_17695</name>
</gene>
<comment type="similarity">
    <text evidence="3">Belongs to the NMT1/THI5 family.</text>
</comment>
<dbReference type="PANTHER" id="PTHR31528:SF1">
    <property type="entry name" value="4-AMINO-5-HYDROXYMETHYL-2-METHYLPYRIMIDINE PHOSPHATE SYNTHASE THI11-RELATED"/>
    <property type="match status" value="1"/>
</dbReference>
<comment type="catalytic activity">
    <reaction evidence="11">
        <text>N(6)-(pyridoxal phosphate)-L-lysyl-[4-amino-5-hydroxymethyl-2-methylpyrimidine phosphate synthase] + L-histidyl-[4-amino-5-hydroxymethyl-2-methylpyrimidine phosphate synthase] + 2 Fe(3+) + 4 H2O = L-lysyl-[4-amino-5-hydroxymethyl-2-methylpyrimidine phosphate synthase] + (2S)-2-amino-5-hydroxy-4-oxopentanoyl-[4-amino-5-hydroxymethyl-2-methylpyrimidine phosphate synthase] + 4-amino-2-methyl-5-(phosphooxymethyl)pyrimidine + 3-oxopropanoate + 2 Fe(2+) + 2 H(+)</text>
        <dbReference type="Rhea" id="RHEA:65756"/>
        <dbReference type="Rhea" id="RHEA-COMP:16892"/>
        <dbReference type="Rhea" id="RHEA-COMP:16893"/>
        <dbReference type="Rhea" id="RHEA-COMP:16894"/>
        <dbReference type="Rhea" id="RHEA-COMP:16895"/>
        <dbReference type="ChEBI" id="CHEBI:15377"/>
        <dbReference type="ChEBI" id="CHEBI:15378"/>
        <dbReference type="ChEBI" id="CHEBI:29033"/>
        <dbReference type="ChEBI" id="CHEBI:29034"/>
        <dbReference type="ChEBI" id="CHEBI:29969"/>
        <dbReference type="ChEBI" id="CHEBI:29979"/>
        <dbReference type="ChEBI" id="CHEBI:33190"/>
        <dbReference type="ChEBI" id="CHEBI:58354"/>
        <dbReference type="ChEBI" id="CHEBI:143915"/>
        <dbReference type="ChEBI" id="CHEBI:157692"/>
    </reaction>
    <physiologicalReaction direction="left-to-right" evidence="11">
        <dbReference type="Rhea" id="RHEA:65757"/>
    </physiologicalReaction>
</comment>
<accession>A0A1E3RJ97</accession>
<evidence type="ECO:0000256" key="6">
    <source>
        <dbReference type="ARBA" id="ARBA00022723"/>
    </source>
</evidence>
<evidence type="ECO:0000256" key="4">
    <source>
        <dbReference type="ARBA" id="ARBA00011738"/>
    </source>
</evidence>
<evidence type="ECO:0000256" key="11">
    <source>
        <dbReference type="ARBA" id="ARBA00048179"/>
    </source>
</evidence>
<reference evidence="14" key="1">
    <citation type="submission" date="2016-09" db="EMBL/GenBank/DDBJ databases">
        <authorList>
            <person name="Greninger A.L."/>
            <person name="Jerome K.R."/>
            <person name="Mcnair B."/>
            <person name="Wallis C."/>
            <person name="Fang F."/>
        </authorList>
    </citation>
    <scope>NUCLEOTIDE SEQUENCE [LARGE SCALE GENOMIC DNA]</scope>
    <source>
        <strain evidence="14">M7</strain>
    </source>
</reference>
<evidence type="ECO:0000256" key="1">
    <source>
        <dbReference type="ARBA" id="ARBA00003469"/>
    </source>
</evidence>
<protein>
    <recommendedName>
        <fullName evidence="10">Thiamine pyrimidine synthase</fullName>
    </recommendedName>
</protein>
<dbReference type="Pfam" id="PF09084">
    <property type="entry name" value="NMT1"/>
    <property type="match status" value="1"/>
</dbReference>
<feature type="domain" description="SsuA/THI5-like" evidence="12">
    <location>
        <begin position="56"/>
        <end position="260"/>
    </location>
</feature>
<dbReference type="GO" id="GO:0009228">
    <property type="term" value="P:thiamine biosynthetic process"/>
    <property type="evidence" value="ECO:0007669"/>
    <property type="project" value="UniProtKB-KW"/>
</dbReference>
<keyword evidence="6" id="KW-0479">Metal-binding</keyword>
<evidence type="ECO:0000256" key="10">
    <source>
        <dbReference type="ARBA" id="ARBA00033171"/>
    </source>
</evidence>
<comment type="subunit">
    <text evidence="4">Homodimer.</text>
</comment>
<dbReference type="GO" id="GO:0046872">
    <property type="term" value="F:metal ion binding"/>
    <property type="evidence" value="ECO:0007669"/>
    <property type="project" value="UniProtKB-KW"/>
</dbReference>
<keyword evidence="14" id="KW-1185">Reference proteome</keyword>
<keyword evidence="5" id="KW-0808">Transferase</keyword>
<organism evidence="13 14">
    <name type="scientific">Mycolicibacterium holsaticum</name>
    <dbReference type="NCBI Taxonomy" id="152142"/>
    <lineage>
        <taxon>Bacteria</taxon>
        <taxon>Bacillati</taxon>
        <taxon>Actinomycetota</taxon>
        <taxon>Actinomycetes</taxon>
        <taxon>Mycobacteriales</taxon>
        <taxon>Mycobacteriaceae</taxon>
        <taxon>Mycolicibacterium</taxon>
    </lineage>
</organism>
<name>A0A1E3RJ97_9MYCO</name>
<dbReference type="Gene3D" id="3.40.190.10">
    <property type="entry name" value="Periplasmic binding protein-like II"/>
    <property type="match status" value="2"/>
</dbReference>
<dbReference type="InterPro" id="IPR027939">
    <property type="entry name" value="NMT1/THI5"/>
</dbReference>
<dbReference type="InterPro" id="IPR006311">
    <property type="entry name" value="TAT_signal"/>
</dbReference>
<proteinExistence type="inferred from homology"/>
<comment type="caution">
    <text evidence="13">The sequence shown here is derived from an EMBL/GenBank/DDBJ whole genome shotgun (WGS) entry which is preliminary data.</text>
</comment>
<evidence type="ECO:0000256" key="9">
    <source>
        <dbReference type="ARBA" id="ARBA00023004"/>
    </source>
</evidence>
<keyword evidence="7" id="KW-0663">Pyridoxal phosphate</keyword>
<evidence type="ECO:0000256" key="2">
    <source>
        <dbReference type="ARBA" id="ARBA00004948"/>
    </source>
</evidence>